<dbReference type="Pfam" id="PF00535">
    <property type="entry name" value="Glycos_transf_2"/>
    <property type="match status" value="1"/>
</dbReference>
<organism evidence="2 3">
    <name type="scientific">Hallerella succinigenes</name>
    <dbReference type="NCBI Taxonomy" id="1896222"/>
    <lineage>
        <taxon>Bacteria</taxon>
        <taxon>Pseudomonadati</taxon>
        <taxon>Fibrobacterota</taxon>
        <taxon>Fibrobacteria</taxon>
        <taxon>Fibrobacterales</taxon>
        <taxon>Fibrobacteraceae</taxon>
        <taxon>Hallerella</taxon>
    </lineage>
</organism>
<dbReference type="PANTHER" id="PTHR22916:SF3">
    <property type="entry name" value="UDP-GLCNAC:BETAGAL BETA-1,3-N-ACETYLGLUCOSAMINYLTRANSFERASE-LIKE PROTEIN 1"/>
    <property type="match status" value="1"/>
</dbReference>
<comment type="caution">
    <text evidence="2">The sequence shown here is derived from an EMBL/GenBank/DDBJ whole genome shotgun (WGS) entry which is preliminary data.</text>
</comment>
<keyword evidence="3" id="KW-1185">Reference proteome</keyword>
<protein>
    <submittedName>
        <fullName evidence="2">Glycosyl transferase family 2</fullName>
    </submittedName>
</protein>
<dbReference type="GO" id="GO:0016758">
    <property type="term" value="F:hexosyltransferase activity"/>
    <property type="evidence" value="ECO:0007669"/>
    <property type="project" value="UniProtKB-ARBA"/>
</dbReference>
<dbReference type="RefSeq" id="WP_100425143.1">
    <property type="nucleotide sequence ID" value="NZ_PGEX01000001.1"/>
</dbReference>
<dbReference type="OrthoDB" id="9785185at2"/>
<reference evidence="2 3" key="1">
    <citation type="submission" date="2017-11" db="EMBL/GenBank/DDBJ databases">
        <title>Animal gut microbial communities from fecal samples from Wisconsin, USA.</title>
        <authorList>
            <person name="Neumann A."/>
        </authorList>
    </citation>
    <scope>NUCLEOTIDE SEQUENCE [LARGE SCALE GENOMIC DNA]</scope>
    <source>
        <strain evidence="2 3">UWS3</strain>
    </source>
</reference>
<dbReference type="PANTHER" id="PTHR22916">
    <property type="entry name" value="GLYCOSYLTRANSFERASE"/>
    <property type="match status" value="1"/>
</dbReference>
<evidence type="ECO:0000313" key="2">
    <source>
        <dbReference type="EMBL" id="PJJ41142.1"/>
    </source>
</evidence>
<dbReference type="InterPro" id="IPR029044">
    <property type="entry name" value="Nucleotide-diphossugar_trans"/>
</dbReference>
<dbReference type="Proteomes" id="UP000231134">
    <property type="component" value="Unassembled WGS sequence"/>
</dbReference>
<sequence length="312" mass="36579">MPLVSVIVPNYNHAPYLRQRLDSIFNQTFQDFEVIILDDCSTDNSKEIIEEYRNRPQVSHVVYNETNSGSPFKQWAKGFDLAQGEYIWIAESDDWAELNFLEETVQRIKKNDVNLVFTNSFIVTPEKQTIDINIQEDRVFNGKWLLRKKMIFQNFILNASAVLFKKETLKFIPKTYQSFKSSGDWLFWIEFCLMGNIFYCAKCLNYNNRHGANTTAQWGKAMSSGQAAIEDCAIYHYLKINDSVPFFHQHTIPLSHIEWADANKSRFDSANCYKSVRDHWRKELFSINYSLIVRAAGVQLYKLLKFLQIIRN</sequence>
<name>A0A2M9A5Z4_9BACT</name>
<dbReference type="EMBL" id="PGEX01000001">
    <property type="protein sequence ID" value="PJJ41142.1"/>
    <property type="molecule type" value="Genomic_DNA"/>
</dbReference>
<keyword evidence="2" id="KW-0808">Transferase</keyword>
<feature type="domain" description="Glycosyltransferase 2-like" evidence="1">
    <location>
        <begin position="5"/>
        <end position="138"/>
    </location>
</feature>
<evidence type="ECO:0000259" key="1">
    <source>
        <dbReference type="Pfam" id="PF00535"/>
    </source>
</evidence>
<dbReference type="SUPFAM" id="SSF53448">
    <property type="entry name" value="Nucleotide-diphospho-sugar transferases"/>
    <property type="match status" value="1"/>
</dbReference>
<proteinExistence type="predicted"/>
<evidence type="ECO:0000313" key="3">
    <source>
        <dbReference type="Proteomes" id="UP000231134"/>
    </source>
</evidence>
<gene>
    <name evidence="2" type="ORF">BGX16_1100</name>
</gene>
<accession>A0A2M9A5Z4</accession>
<dbReference type="InterPro" id="IPR001173">
    <property type="entry name" value="Glyco_trans_2-like"/>
</dbReference>
<dbReference type="Gene3D" id="3.90.550.10">
    <property type="entry name" value="Spore Coat Polysaccharide Biosynthesis Protein SpsA, Chain A"/>
    <property type="match status" value="1"/>
</dbReference>
<dbReference type="AlphaFoldDB" id="A0A2M9A5Z4"/>